<evidence type="ECO:0000313" key="5">
    <source>
        <dbReference type="EMBL" id="MDK8602209.1"/>
    </source>
</evidence>
<dbReference type="InterPro" id="IPR023932">
    <property type="entry name" value="CE1759_FMN_reduct"/>
</dbReference>
<evidence type="ECO:0000256" key="1">
    <source>
        <dbReference type="ARBA" id="ARBA00022630"/>
    </source>
</evidence>
<evidence type="ECO:0000259" key="4">
    <source>
        <dbReference type="Pfam" id="PF03358"/>
    </source>
</evidence>
<comment type="caution">
    <text evidence="5">The sequence shown here is derived from an EMBL/GenBank/DDBJ whole genome shotgun (WGS) entry which is preliminary data.</text>
</comment>
<keyword evidence="3" id="KW-0560">Oxidoreductase</keyword>
<dbReference type="EMBL" id="JASPDQ010000016">
    <property type="protein sequence ID" value="MDK8602209.1"/>
    <property type="molecule type" value="Genomic_DNA"/>
</dbReference>
<dbReference type="SUPFAM" id="SSF52218">
    <property type="entry name" value="Flavoproteins"/>
    <property type="match status" value="1"/>
</dbReference>
<dbReference type="GO" id="GO:0016491">
    <property type="term" value="F:oxidoreductase activity"/>
    <property type="evidence" value="ECO:0007669"/>
    <property type="project" value="UniProtKB-KW"/>
</dbReference>
<dbReference type="Pfam" id="PF03358">
    <property type="entry name" value="FMN_red"/>
    <property type="match status" value="1"/>
</dbReference>
<protein>
    <submittedName>
        <fullName evidence="5">NAD(P)H-dependent oxidoreductase</fullName>
    </submittedName>
</protein>
<evidence type="ECO:0000256" key="2">
    <source>
        <dbReference type="ARBA" id="ARBA00022643"/>
    </source>
</evidence>
<dbReference type="InterPro" id="IPR005025">
    <property type="entry name" value="FMN_Rdtase-like_dom"/>
</dbReference>
<proteinExistence type="predicted"/>
<evidence type="ECO:0000256" key="3">
    <source>
        <dbReference type="ARBA" id="ARBA00023002"/>
    </source>
</evidence>
<dbReference type="AlphaFoldDB" id="A0AAW6ZIJ4"/>
<dbReference type="RefSeq" id="WP_101923662.1">
    <property type="nucleotide sequence ID" value="NZ_JAMQRX010000002.1"/>
</dbReference>
<dbReference type="NCBIfam" id="TIGR04037">
    <property type="entry name" value="LLM_duo_CE1759"/>
    <property type="match status" value="1"/>
</dbReference>
<organism evidence="5 6">
    <name type="scientific">Trueperella bernardiae</name>
    <dbReference type="NCBI Taxonomy" id="59561"/>
    <lineage>
        <taxon>Bacteria</taxon>
        <taxon>Bacillati</taxon>
        <taxon>Actinomycetota</taxon>
        <taxon>Actinomycetes</taxon>
        <taxon>Actinomycetales</taxon>
        <taxon>Actinomycetaceae</taxon>
        <taxon>Trueperella</taxon>
    </lineage>
</organism>
<name>A0AAW6ZIJ4_9ACTO</name>
<evidence type="ECO:0000313" key="6">
    <source>
        <dbReference type="Proteomes" id="UP001225576"/>
    </source>
</evidence>
<dbReference type="Gene3D" id="3.40.50.360">
    <property type="match status" value="1"/>
</dbReference>
<dbReference type="InterPro" id="IPR029039">
    <property type="entry name" value="Flavoprotein-like_sf"/>
</dbReference>
<keyword evidence="2" id="KW-0288">FMN</keyword>
<gene>
    <name evidence="5" type="ORF">QP858_07040</name>
</gene>
<dbReference type="PANTHER" id="PTHR43408:SF2">
    <property type="entry name" value="FMN REDUCTASE (NADPH)"/>
    <property type="match status" value="1"/>
</dbReference>
<dbReference type="Proteomes" id="UP001225576">
    <property type="component" value="Unassembled WGS sequence"/>
</dbReference>
<dbReference type="PANTHER" id="PTHR43408">
    <property type="entry name" value="FMN REDUCTASE (NADPH)"/>
    <property type="match status" value="1"/>
</dbReference>
<feature type="domain" description="NADPH-dependent FMN reductase-like" evidence="4">
    <location>
        <begin position="2"/>
        <end position="143"/>
    </location>
</feature>
<reference evidence="5" key="1">
    <citation type="submission" date="2023-05" db="EMBL/GenBank/DDBJ databases">
        <title>Genomic Catalog of Human Bladder Bacteria.</title>
        <authorList>
            <person name="Du J."/>
        </authorList>
    </citation>
    <scope>NUCLEOTIDE SEQUENCE</scope>
    <source>
        <strain evidence="5">UMB1304A</strain>
    </source>
</reference>
<accession>A0AAW6ZIJ4</accession>
<dbReference type="InterPro" id="IPR051814">
    <property type="entry name" value="NAD(P)H-dep_FMN_reductase"/>
</dbReference>
<keyword evidence="1" id="KW-0285">Flavoprotein</keyword>
<sequence length="247" mass="24990">MIAVVSASLSESSTTQQLGRAMAEAYVSAHGGQVQMISLRELAHDVTDAMLTGFPLPALAKAFEQVRGAEALIAVTPAYNASYSGLFKSFFDVLPEGYLAGKPVAIGATGGTPRHSLVTEHAIRPMMTYLHANVVTTAVYAATEDFGAHAADSDAEGGASLRRRIRRAMDELAVIAQAGRPAGSLVAGQAGAGDGVVGAGQAGSGAGAGAGVVNAADSQPVDSPSDDVAEAKALFADFTPMSDLLGD</sequence>